<keyword evidence="3" id="KW-1185">Reference proteome</keyword>
<evidence type="ECO:0000313" key="3">
    <source>
        <dbReference type="Proteomes" id="UP000001070"/>
    </source>
</evidence>
<name>B4JBA8_DROGR</name>
<dbReference type="eggNOG" id="ENOG502T88W">
    <property type="taxonomic scope" value="Eukaryota"/>
</dbReference>
<dbReference type="EMBL" id="CH916368">
    <property type="protein sequence ID" value="EDW02913.1"/>
    <property type="molecule type" value="Genomic_DNA"/>
</dbReference>
<feature type="transmembrane region" description="Helical" evidence="1">
    <location>
        <begin position="24"/>
        <end position="46"/>
    </location>
</feature>
<sequence length="199" mass="21506">MVLSSRRLTPTAYRLPQRVPQQEATFYALASYVCCFGIVIGIDYGYNYGSGIDYGYGCGTTCISINGHRKHFKRKNTHRSYNHLGGTPTTLIGASLKAVTAALHSEKRSIIEYFHQNSNSVYFREDFTHYPHISQSLSTSLVPPQLSKMCFKLYPCCGGGASPCCYPPRLCCGGCGPCCGAGPCCGWCGPCCGGCGPCC</sequence>
<dbReference type="HOGENOM" id="CLU_1373524_0_0_1"/>
<accession>B4JBA8</accession>
<protein>
    <submittedName>
        <fullName evidence="2">GH10951</fullName>
    </submittedName>
</protein>
<keyword evidence="1" id="KW-1133">Transmembrane helix</keyword>
<dbReference type="Proteomes" id="UP000001070">
    <property type="component" value="Unassembled WGS sequence"/>
</dbReference>
<proteinExistence type="predicted"/>
<reference evidence="2 3" key="1">
    <citation type="journal article" date="2007" name="Nature">
        <title>Evolution of genes and genomes on the Drosophila phylogeny.</title>
        <authorList>
            <consortium name="Drosophila 12 Genomes Consortium"/>
            <person name="Clark A.G."/>
            <person name="Eisen M.B."/>
            <person name="Smith D.R."/>
            <person name="Bergman C.M."/>
            <person name="Oliver B."/>
            <person name="Markow T.A."/>
            <person name="Kaufman T.C."/>
            <person name="Kellis M."/>
            <person name="Gelbart W."/>
            <person name="Iyer V.N."/>
            <person name="Pollard D.A."/>
            <person name="Sackton T.B."/>
            <person name="Larracuente A.M."/>
            <person name="Singh N.D."/>
            <person name="Abad J.P."/>
            <person name="Abt D.N."/>
            <person name="Adryan B."/>
            <person name="Aguade M."/>
            <person name="Akashi H."/>
            <person name="Anderson W.W."/>
            <person name="Aquadro C.F."/>
            <person name="Ardell D.H."/>
            <person name="Arguello R."/>
            <person name="Artieri C.G."/>
            <person name="Barbash D.A."/>
            <person name="Barker D."/>
            <person name="Barsanti P."/>
            <person name="Batterham P."/>
            <person name="Batzoglou S."/>
            <person name="Begun D."/>
            <person name="Bhutkar A."/>
            <person name="Blanco E."/>
            <person name="Bosak S.A."/>
            <person name="Bradley R.K."/>
            <person name="Brand A.D."/>
            <person name="Brent M.R."/>
            <person name="Brooks A.N."/>
            <person name="Brown R.H."/>
            <person name="Butlin R.K."/>
            <person name="Caggese C."/>
            <person name="Calvi B.R."/>
            <person name="Bernardo de Carvalho A."/>
            <person name="Caspi A."/>
            <person name="Castrezana S."/>
            <person name="Celniker S.E."/>
            <person name="Chang J.L."/>
            <person name="Chapple C."/>
            <person name="Chatterji S."/>
            <person name="Chinwalla A."/>
            <person name="Civetta A."/>
            <person name="Clifton S.W."/>
            <person name="Comeron J.M."/>
            <person name="Costello J.C."/>
            <person name="Coyne J.A."/>
            <person name="Daub J."/>
            <person name="David R.G."/>
            <person name="Delcher A.L."/>
            <person name="Delehaunty K."/>
            <person name="Do C.B."/>
            <person name="Ebling H."/>
            <person name="Edwards K."/>
            <person name="Eickbush T."/>
            <person name="Evans J.D."/>
            <person name="Filipski A."/>
            <person name="Findeiss S."/>
            <person name="Freyhult E."/>
            <person name="Fulton L."/>
            <person name="Fulton R."/>
            <person name="Garcia A.C."/>
            <person name="Gardiner A."/>
            <person name="Garfield D.A."/>
            <person name="Garvin B.E."/>
            <person name="Gibson G."/>
            <person name="Gilbert D."/>
            <person name="Gnerre S."/>
            <person name="Godfrey J."/>
            <person name="Good R."/>
            <person name="Gotea V."/>
            <person name="Gravely B."/>
            <person name="Greenberg A.J."/>
            <person name="Griffiths-Jones S."/>
            <person name="Gross S."/>
            <person name="Guigo R."/>
            <person name="Gustafson E.A."/>
            <person name="Haerty W."/>
            <person name="Hahn M.W."/>
            <person name="Halligan D.L."/>
            <person name="Halpern A.L."/>
            <person name="Halter G.M."/>
            <person name="Han M.V."/>
            <person name="Heger A."/>
            <person name="Hillier L."/>
            <person name="Hinrichs A.S."/>
            <person name="Holmes I."/>
            <person name="Hoskins R.A."/>
            <person name="Hubisz M.J."/>
            <person name="Hultmark D."/>
            <person name="Huntley M.A."/>
            <person name="Jaffe D.B."/>
            <person name="Jagadeeshan S."/>
            <person name="Jeck W.R."/>
            <person name="Johnson J."/>
            <person name="Jones C.D."/>
            <person name="Jordan W.C."/>
            <person name="Karpen G.H."/>
            <person name="Kataoka E."/>
            <person name="Keightley P.D."/>
            <person name="Kheradpour P."/>
            <person name="Kirkness E.F."/>
            <person name="Koerich L.B."/>
            <person name="Kristiansen K."/>
            <person name="Kudrna D."/>
            <person name="Kulathinal R.J."/>
            <person name="Kumar S."/>
            <person name="Kwok R."/>
            <person name="Lander E."/>
            <person name="Langley C.H."/>
            <person name="Lapoint R."/>
            <person name="Lazzaro B.P."/>
            <person name="Lee S.J."/>
            <person name="Levesque L."/>
            <person name="Li R."/>
            <person name="Lin C.F."/>
            <person name="Lin M.F."/>
            <person name="Lindblad-Toh K."/>
            <person name="Llopart A."/>
            <person name="Long M."/>
            <person name="Low L."/>
            <person name="Lozovsky E."/>
            <person name="Lu J."/>
            <person name="Luo M."/>
            <person name="Machado C.A."/>
            <person name="Makalowski W."/>
            <person name="Marzo M."/>
            <person name="Matsuda M."/>
            <person name="Matzkin L."/>
            <person name="McAllister B."/>
            <person name="McBride C.S."/>
            <person name="McKernan B."/>
            <person name="McKernan K."/>
            <person name="Mendez-Lago M."/>
            <person name="Minx P."/>
            <person name="Mollenhauer M.U."/>
            <person name="Montooth K."/>
            <person name="Mount S.M."/>
            <person name="Mu X."/>
            <person name="Myers E."/>
            <person name="Negre B."/>
            <person name="Newfeld S."/>
            <person name="Nielsen R."/>
            <person name="Noor M.A."/>
            <person name="O'Grady P."/>
            <person name="Pachter L."/>
            <person name="Papaceit M."/>
            <person name="Parisi M.J."/>
            <person name="Parisi M."/>
            <person name="Parts L."/>
            <person name="Pedersen J.S."/>
            <person name="Pesole G."/>
            <person name="Phillippy A.M."/>
            <person name="Ponting C.P."/>
            <person name="Pop M."/>
            <person name="Porcelli D."/>
            <person name="Powell J.R."/>
            <person name="Prohaska S."/>
            <person name="Pruitt K."/>
            <person name="Puig M."/>
            <person name="Quesneville H."/>
            <person name="Ram K.R."/>
            <person name="Rand D."/>
            <person name="Rasmussen M.D."/>
            <person name="Reed L.K."/>
            <person name="Reenan R."/>
            <person name="Reily A."/>
            <person name="Remington K.A."/>
            <person name="Rieger T.T."/>
            <person name="Ritchie M.G."/>
            <person name="Robin C."/>
            <person name="Rogers Y.H."/>
            <person name="Rohde C."/>
            <person name="Rozas J."/>
            <person name="Rubenfield M.J."/>
            <person name="Ruiz A."/>
            <person name="Russo S."/>
            <person name="Salzberg S.L."/>
            <person name="Sanchez-Gracia A."/>
            <person name="Saranga D.J."/>
            <person name="Sato H."/>
            <person name="Schaeffer S.W."/>
            <person name="Schatz M.C."/>
            <person name="Schlenke T."/>
            <person name="Schwartz R."/>
            <person name="Segarra C."/>
            <person name="Singh R.S."/>
            <person name="Sirot L."/>
            <person name="Sirota M."/>
            <person name="Sisneros N.B."/>
            <person name="Smith C.D."/>
            <person name="Smith T.F."/>
            <person name="Spieth J."/>
            <person name="Stage D.E."/>
            <person name="Stark A."/>
            <person name="Stephan W."/>
            <person name="Strausberg R.L."/>
            <person name="Strempel S."/>
            <person name="Sturgill D."/>
            <person name="Sutton G."/>
            <person name="Sutton G.G."/>
            <person name="Tao W."/>
            <person name="Teichmann S."/>
            <person name="Tobari Y.N."/>
            <person name="Tomimura Y."/>
            <person name="Tsolas J.M."/>
            <person name="Valente V.L."/>
            <person name="Venter E."/>
            <person name="Venter J.C."/>
            <person name="Vicario S."/>
            <person name="Vieira F.G."/>
            <person name="Vilella A.J."/>
            <person name="Villasante A."/>
            <person name="Walenz B."/>
            <person name="Wang J."/>
            <person name="Wasserman M."/>
            <person name="Watts T."/>
            <person name="Wilson D."/>
            <person name="Wilson R.K."/>
            <person name="Wing R.A."/>
            <person name="Wolfner M.F."/>
            <person name="Wong A."/>
            <person name="Wong G.K."/>
            <person name="Wu C.I."/>
            <person name="Wu G."/>
            <person name="Yamamoto D."/>
            <person name="Yang H.P."/>
            <person name="Yang S.P."/>
            <person name="Yorke J.A."/>
            <person name="Yoshida K."/>
            <person name="Zdobnov E."/>
            <person name="Zhang P."/>
            <person name="Zhang Y."/>
            <person name="Zimin A.V."/>
            <person name="Baldwin J."/>
            <person name="Abdouelleil A."/>
            <person name="Abdulkadir J."/>
            <person name="Abebe A."/>
            <person name="Abera B."/>
            <person name="Abreu J."/>
            <person name="Acer S.C."/>
            <person name="Aftuck L."/>
            <person name="Alexander A."/>
            <person name="An P."/>
            <person name="Anderson E."/>
            <person name="Anderson S."/>
            <person name="Arachi H."/>
            <person name="Azer M."/>
            <person name="Bachantsang P."/>
            <person name="Barry A."/>
            <person name="Bayul T."/>
            <person name="Berlin A."/>
            <person name="Bessette D."/>
            <person name="Bloom T."/>
            <person name="Blye J."/>
            <person name="Boguslavskiy L."/>
            <person name="Bonnet C."/>
            <person name="Boukhgalter B."/>
            <person name="Bourzgui I."/>
            <person name="Brown A."/>
            <person name="Cahill P."/>
            <person name="Channer S."/>
            <person name="Cheshatsang Y."/>
            <person name="Chuda L."/>
            <person name="Citroen M."/>
            <person name="Collymore A."/>
            <person name="Cooke P."/>
            <person name="Costello M."/>
            <person name="D'Aco K."/>
            <person name="Daza R."/>
            <person name="De Haan G."/>
            <person name="DeGray S."/>
            <person name="DeMaso C."/>
            <person name="Dhargay N."/>
            <person name="Dooley K."/>
            <person name="Dooley E."/>
            <person name="Doricent M."/>
            <person name="Dorje P."/>
            <person name="Dorjee K."/>
            <person name="Dupes A."/>
            <person name="Elong R."/>
            <person name="Falk J."/>
            <person name="Farina A."/>
            <person name="Faro S."/>
            <person name="Ferguson D."/>
            <person name="Fisher S."/>
            <person name="Foley C.D."/>
            <person name="Franke A."/>
            <person name="Friedrich D."/>
            <person name="Gadbois L."/>
            <person name="Gearin G."/>
            <person name="Gearin C.R."/>
            <person name="Giannoukos G."/>
            <person name="Goode T."/>
            <person name="Graham J."/>
            <person name="Grandbois E."/>
            <person name="Grewal S."/>
            <person name="Gyaltsen K."/>
            <person name="Hafez N."/>
            <person name="Hagos B."/>
            <person name="Hall J."/>
            <person name="Henson C."/>
            <person name="Hollinger A."/>
            <person name="Honan T."/>
            <person name="Huard M.D."/>
            <person name="Hughes L."/>
            <person name="Hurhula B."/>
            <person name="Husby M.E."/>
            <person name="Kamat A."/>
            <person name="Kanga B."/>
            <person name="Kashin S."/>
            <person name="Khazanovich D."/>
            <person name="Kisner P."/>
            <person name="Lance K."/>
            <person name="Lara M."/>
            <person name="Lee W."/>
            <person name="Lennon N."/>
            <person name="Letendre F."/>
            <person name="LeVine R."/>
            <person name="Lipovsky A."/>
            <person name="Liu X."/>
            <person name="Liu J."/>
            <person name="Liu S."/>
            <person name="Lokyitsang T."/>
            <person name="Lokyitsang Y."/>
            <person name="Lubonja R."/>
            <person name="Lui A."/>
            <person name="MacDonald P."/>
            <person name="Magnisalis V."/>
            <person name="Maru K."/>
            <person name="Matthews C."/>
            <person name="McCusker W."/>
            <person name="McDonough S."/>
            <person name="Mehta T."/>
            <person name="Meldrim J."/>
            <person name="Meneus L."/>
            <person name="Mihai O."/>
            <person name="Mihalev A."/>
            <person name="Mihova T."/>
            <person name="Mittelman R."/>
            <person name="Mlenga V."/>
            <person name="Montmayeur A."/>
            <person name="Mulrain L."/>
            <person name="Navidi A."/>
            <person name="Naylor J."/>
            <person name="Negash T."/>
            <person name="Nguyen T."/>
            <person name="Nguyen N."/>
            <person name="Nicol R."/>
            <person name="Norbu C."/>
            <person name="Norbu N."/>
            <person name="Novod N."/>
            <person name="O'Neill B."/>
            <person name="Osman S."/>
            <person name="Markiewicz E."/>
            <person name="Oyono O.L."/>
            <person name="Patti C."/>
            <person name="Phunkhang P."/>
            <person name="Pierre F."/>
            <person name="Priest M."/>
            <person name="Raghuraman S."/>
            <person name="Rege F."/>
            <person name="Reyes R."/>
            <person name="Rise C."/>
            <person name="Rogov P."/>
            <person name="Ross K."/>
            <person name="Ryan E."/>
            <person name="Settipalli S."/>
            <person name="Shea T."/>
            <person name="Sherpa N."/>
            <person name="Shi L."/>
            <person name="Shih D."/>
            <person name="Sparrow T."/>
            <person name="Spaulding J."/>
            <person name="Stalker J."/>
            <person name="Stange-Thomann N."/>
            <person name="Stavropoulos S."/>
            <person name="Stone C."/>
            <person name="Strader C."/>
            <person name="Tesfaye S."/>
            <person name="Thomson T."/>
            <person name="Thoulutsang Y."/>
            <person name="Thoulutsang D."/>
            <person name="Topham K."/>
            <person name="Topping I."/>
            <person name="Tsamla T."/>
            <person name="Vassiliev H."/>
            <person name="Vo A."/>
            <person name="Wangchuk T."/>
            <person name="Wangdi T."/>
            <person name="Weiand M."/>
            <person name="Wilkinson J."/>
            <person name="Wilson A."/>
            <person name="Yadav S."/>
            <person name="Young G."/>
            <person name="Yu Q."/>
            <person name="Zembek L."/>
            <person name="Zhong D."/>
            <person name="Zimmer A."/>
            <person name="Zwirko Z."/>
            <person name="Jaffe D.B."/>
            <person name="Alvarez P."/>
            <person name="Brockman W."/>
            <person name="Butler J."/>
            <person name="Chin C."/>
            <person name="Gnerre S."/>
            <person name="Grabherr M."/>
            <person name="Kleber M."/>
            <person name="Mauceli E."/>
            <person name="MacCallum I."/>
        </authorList>
    </citation>
    <scope>NUCLEOTIDE SEQUENCE [LARGE SCALE GENOMIC DNA]</scope>
    <source>
        <strain evidence="3">Tucson 15287-2541.00</strain>
    </source>
</reference>
<keyword evidence="1" id="KW-0812">Transmembrane</keyword>
<keyword evidence="1" id="KW-0472">Membrane</keyword>
<dbReference type="AlphaFoldDB" id="B4JBA8"/>
<evidence type="ECO:0000256" key="1">
    <source>
        <dbReference type="SAM" id="Phobius"/>
    </source>
</evidence>
<evidence type="ECO:0000313" key="2">
    <source>
        <dbReference type="EMBL" id="EDW02913.1"/>
    </source>
</evidence>
<organism evidence="3">
    <name type="scientific">Drosophila grimshawi</name>
    <name type="common">Hawaiian fruit fly</name>
    <name type="synonym">Idiomyia grimshawi</name>
    <dbReference type="NCBI Taxonomy" id="7222"/>
    <lineage>
        <taxon>Eukaryota</taxon>
        <taxon>Metazoa</taxon>
        <taxon>Ecdysozoa</taxon>
        <taxon>Arthropoda</taxon>
        <taxon>Hexapoda</taxon>
        <taxon>Insecta</taxon>
        <taxon>Pterygota</taxon>
        <taxon>Neoptera</taxon>
        <taxon>Endopterygota</taxon>
        <taxon>Diptera</taxon>
        <taxon>Brachycera</taxon>
        <taxon>Muscomorpha</taxon>
        <taxon>Ephydroidea</taxon>
        <taxon>Drosophilidae</taxon>
        <taxon>Drosophila</taxon>
        <taxon>Hawaiian Drosophila</taxon>
    </lineage>
</organism>
<gene>
    <name evidence="2" type="primary">Dgri\GH10951</name>
    <name evidence="2" type="ORF">Dgri_GH10951</name>
</gene>
<dbReference type="InParanoid" id="B4JBA8"/>